<keyword evidence="4" id="KW-0472">Membrane</keyword>
<feature type="transmembrane region" description="Helical" evidence="4">
    <location>
        <begin position="73"/>
        <end position="94"/>
    </location>
</feature>
<evidence type="ECO:0000259" key="5">
    <source>
        <dbReference type="PROSITE" id="PS50893"/>
    </source>
</evidence>
<dbReference type="Proteomes" id="UP000324974">
    <property type="component" value="Chromosome"/>
</dbReference>
<dbReference type="PANTHER" id="PTHR45772">
    <property type="entry name" value="CONSERVED COMPONENT OF ABC TRANSPORTER FOR NATURAL AMINO ACIDS-RELATED"/>
    <property type="match status" value="1"/>
</dbReference>
<dbReference type="GO" id="GO:0015188">
    <property type="term" value="F:L-isoleucine transmembrane transporter activity"/>
    <property type="evidence" value="ECO:0007669"/>
    <property type="project" value="TreeGrafter"/>
</dbReference>
<dbReference type="Gene3D" id="3.40.50.300">
    <property type="entry name" value="P-loop containing nucleotide triphosphate hydrolases"/>
    <property type="match status" value="2"/>
</dbReference>
<dbReference type="InterPro" id="IPR032823">
    <property type="entry name" value="BCA_ABC_TP_C"/>
</dbReference>
<keyword evidence="2" id="KW-0547">Nucleotide-binding</keyword>
<proteinExistence type="predicted"/>
<dbReference type="GO" id="GO:1903806">
    <property type="term" value="P:L-isoleucine import across plasma membrane"/>
    <property type="evidence" value="ECO:0007669"/>
    <property type="project" value="TreeGrafter"/>
</dbReference>
<dbReference type="PANTHER" id="PTHR45772:SF7">
    <property type="entry name" value="AMINO ACID ABC TRANSPORTER ATP-BINDING PROTEIN"/>
    <property type="match status" value="1"/>
</dbReference>
<dbReference type="Pfam" id="PF12399">
    <property type="entry name" value="BCA_ABC_TP_C"/>
    <property type="match status" value="1"/>
</dbReference>
<dbReference type="EMBL" id="CP042425">
    <property type="protein sequence ID" value="QEL18271.1"/>
    <property type="molecule type" value="Genomic_DNA"/>
</dbReference>
<dbReference type="InterPro" id="IPR017871">
    <property type="entry name" value="ABC_transporter-like_CS"/>
</dbReference>
<keyword evidence="4" id="KW-1133">Transmembrane helix</keyword>
<dbReference type="GO" id="GO:1903805">
    <property type="term" value="P:L-valine import across plasma membrane"/>
    <property type="evidence" value="ECO:0007669"/>
    <property type="project" value="TreeGrafter"/>
</dbReference>
<dbReference type="GO" id="GO:0005524">
    <property type="term" value="F:ATP binding"/>
    <property type="evidence" value="ECO:0007669"/>
    <property type="project" value="UniProtKB-KW"/>
</dbReference>
<dbReference type="KEGG" id="lrs:PX52LOC_05289"/>
<feature type="domain" description="ABC transporter" evidence="5">
    <location>
        <begin position="4"/>
        <end position="412"/>
    </location>
</feature>
<name>A0A5C1AGD0_9BACT</name>
<keyword evidence="1" id="KW-0813">Transport</keyword>
<protein>
    <submittedName>
        <fullName evidence="6">ABC transporter ATP-binding protein</fullName>
    </submittedName>
</protein>
<evidence type="ECO:0000256" key="1">
    <source>
        <dbReference type="ARBA" id="ARBA00022448"/>
    </source>
</evidence>
<dbReference type="InterPro" id="IPR003593">
    <property type="entry name" value="AAA+_ATPase"/>
</dbReference>
<organism evidence="6 7">
    <name type="scientific">Limnoglobus roseus</name>
    <dbReference type="NCBI Taxonomy" id="2598579"/>
    <lineage>
        <taxon>Bacteria</taxon>
        <taxon>Pseudomonadati</taxon>
        <taxon>Planctomycetota</taxon>
        <taxon>Planctomycetia</taxon>
        <taxon>Gemmatales</taxon>
        <taxon>Gemmataceae</taxon>
        <taxon>Limnoglobus</taxon>
    </lineage>
</organism>
<dbReference type="AlphaFoldDB" id="A0A5C1AGD0"/>
<gene>
    <name evidence="6" type="ORF">PX52LOC_05289</name>
</gene>
<keyword evidence="3 6" id="KW-0067">ATP-binding</keyword>
<accession>A0A5C1AGD0</accession>
<evidence type="ECO:0000313" key="6">
    <source>
        <dbReference type="EMBL" id="QEL18271.1"/>
    </source>
</evidence>
<dbReference type="GO" id="GO:0005304">
    <property type="term" value="F:L-valine transmembrane transporter activity"/>
    <property type="evidence" value="ECO:0007669"/>
    <property type="project" value="TreeGrafter"/>
</dbReference>
<dbReference type="Pfam" id="PF00005">
    <property type="entry name" value="ABC_tran"/>
    <property type="match status" value="2"/>
</dbReference>
<dbReference type="SUPFAM" id="SSF52540">
    <property type="entry name" value="P-loop containing nucleoside triphosphate hydrolases"/>
    <property type="match status" value="1"/>
</dbReference>
<evidence type="ECO:0000313" key="7">
    <source>
        <dbReference type="Proteomes" id="UP000324974"/>
    </source>
</evidence>
<dbReference type="GO" id="GO:0042941">
    <property type="term" value="P:D-alanine transmembrane transport"/>
    <property type="evidence" value="ECO:0007669"/>
    <property type="project" value="TreeGrafter"/>
</dbReference>
<keyword evidence="7" id="KW-1185">Reference proteome</keyword>
<dbReference type="InterPro" id="IPR027417">
    <property type="entry name" value="P-loop_NTPase"/>
</dbReference>
<dbReference type="SMART" id="SM00382">
    <property type="entry name" value="AAA"/>
    <property type="match status" value="1"/>
</dbReference>
<evidence type="ECO:0000256" key="2">
    <source>
        <dbReference type="ARBA" id="ARBA00022741"/>
    </source>
</evidence>
<feature type="transmembrane region" description="Helical" evidence="4">
    <location>
        <begin position="207"/>
        <end position="226"/>
    </location>
</feature>
<dbReference type="GO" id="GO:0015192">
    <property type="term" value="F:L-phenylalanine transmembrane transporter activity"/>
    <property type="evidence" value="ECO:0007669"/>
    <property type="project" value="TreeGrafter"/>
</dbReference>
<dbReference type="GO" id="GO:0016887">
    <property type="term" value="F:ATP hydrolysis activity"/>
    <property type="evidence" value="ECO:0007669"/>
    <property type="project" value="InterPro"/>
</dbReference>
<dbReference type="GO" id="GO:0015808">
    <property type="term" value="P:L-alanine transport"/>
    <property type="evidence" value="ECO:0007669"/>
    <property type="project" value="TreeGrafter"/>
</dbReference>
<dbReference type="PROSITE" id="PS00211">
    <property type="entry name" value="ABC_TRANSPORTER_1"/>
    <property type="match status" value="1"/>
</dbReference>
<keyword evidence="4" id="KW-0812">Transmembrane</keyword>
<dbReference type="InterPro" id="IPR003439">
    <property type="entry name" value="ABC_transporter-like_ATP-bd"/>
</dbReference>
<reference evidence="7" key="1">
    <citation type="submission" date="2019-08" db="EMBL/GenBank/DDBJ databases">
        <title>Limnoglobus roseus gen. nov., sp. nov., a novel freshwater planctomycete with a giant genome from the family Gemmataceae.</title>
        <authorList>
            <person name="Kulichevskaya I.S."/>
            <person name="Naumoff D.G."/>
            <person name="Miroshnikov K."/>
            <person name="Ivanova A."/>
            <person name="Philippov D.A."/>
            <person name="Hakobyan A."/>
            <person name="Rijpstra I.C."/>
            <person name="Sinninghe Damste J.S."/>
            <person name="Liesack W."/>
            <person name="Dedysh S.N."/>
        </authorList>
    </citation>
    <scope>NUCLEOTIDE SEQUENCE [LARGE SCALE GENOMIC DNA]</scope>
    <source>
        <strain evidence="7">PX52</strain>
    </source>
</reference>
<dbReference type="CDD" id="cd03219">
    <property type="entry name" value="ABC_Mj1267_LivG_branched"/>
    <property type="match status" value="1"/>
</dbReference>
<dbReference type="PROSITE" id="PS50893">
    <property type="entry name" value="ABC_TRANSPORTER_2"/>
    <property type="match status" value="1"/>
</dbReference>
<evidence type="ECO:0000256" key="4">
    <source>
        <dbReference type="SAM" id="Phobius"/>
    </source>
</evidence>
<evidence type="ECO:0000256" key="3">
    <source>
        <dbReference type="ARBA" id="ARBA00022840"/>
    </source>
</evidence>
<dbReference type="GO" id="GO:0005886">
    <property type="term" value="C:plasma membrane"/>
    <property type="evidence" value="ECO:0007669"/>
    <property type="project" value="TreeGrafter"/>
</dbReference>
<dbReference type="InterPro" id="IPR051120">
    <property type="entry name" value="ABC_AA/LPS_Transport"/>
</dbReference>
<sequence>MSLLAVENLAMRFGGITAVCGLNLTVEPGQIVSVIGPNGAGKTTVFNAVTGIYPPSEGRVTFEGRELLRPSRLSVYLGCLVAGLVVAGLAYFAASGVESLWSAVVRRPFAAEGGSFSLAHSLSGAVDYLSGKPGIEKQANGTFAVVSLDGKVTFATTPTVDEAKAVREQVLAGNYNNAGIAEPEKQAAFAQQVEAARQDRDALVETTLVSAVVGFFGGAIGSYLLWRRSRRTPDVISQGGIARTFQNIRLFSSMTVLENILIGMDRKLTQHPLFMLLGTPSHLQEEHNAAIAGYELLEFVGLKGRHRDLASNLAYGDQRRLEIARALATNPKLLLLDEPAAGMNPSETVSLMELIKKIRDKGVTVLLIEHHMNLVMGISDKVAVLDYGQKIAEGTPSEVSRDPKVIEAYLGKEEVS</sequence>